<dbReference type="EMBL" id="MN994503">
    <property type="protein sequence ID" value="QIN92944.1"/>
    <property type="molecule type" value="Genomic_DNA"/>
</dbReference>
<reference evidence="2 3" key="1">
    <citation type="submission" date="2020-01" db="EMBL/GenBank/DDBJ databases">
        <authorList>
            <person name="Llanos C.D."/>
            <person name="Bardales J."/>
        </authorList>
    </citation>
    <scope>NUCLEOTIDE SEQUENCE [LARGE SCALE GENOMIC DNA]</scope>
</reference>
<accession>A0A6G8QZ92</accession>
<sequence length="82" mass="9494">MIKTPVPIFGFPSIEEFKVYLDKNFYNEQPVTLLKSDLSELLDMVIKATSEKEPEQKAEKEPEQKAEKKTSKKSDKKTEKSE</sequence>
<keyword evidence="3" id="KW-1185">Reference proteome</keyword>
<evidence type="ECO:0000256" key="1">
    <source>
        <dbReference type="SAM" id="MobiDB-lite"/>
    </source>
</evidence>
<organism evidence="2 3">
    <name type="scientific">Phage NBSal004</name>
    <dbReference type="NCBI Taxonomy" id="2712978"/>
    <lineage>
        <taxon>Viruses</taxon>
        <taxon>Duplodnaviria</taxon>
        <taxon>Heunggongvirae</taxon>
        <taxon>Uroviricota</taxon>
        <taxon>Caudoviricetes</taxon>
        <taxon>Andersonviridae</taxon>
        <taxon>Ounavirinae</taxon>
        <taxon>Felixounavirus</taxon>
        <taxon>Felixounavirus NBSal004</taxon>
    </lineage>
</organism>
<protein>
    <submittedName>
        <fullName evidence="2">Uncharacterized protein</fullName>
    </submittedName>
</protein>
<evidence type="ECO:0000313" key="3">
    <source>
        <dbReference type="Proteomes" id="UP000501225"/>
    </source>
</evidence>
<proteinExistence type="predicted"/>
<evidence type="ECO:0000313" key="2">
    <source>
        <dbReference type="EMBL" id="QIN92944.1"/>
    </source>
</evidence>
<name>A0A6G8QZ92_9CAUD</name>
<dbReference type="Proteomes" id="UP000501225">
    <property type="component" value="Segment"/>
</dbReference>
<feature type="region of interest" description="Disordered" evidence="1">
    <location>
        <begin position="49"/>
        <end position="82"/>
    </location>
</feature>